<dbReference type="EMBL" id="FN648375">
    <property type="protein sequence ID" value="CBJ48468.1"/>
    <property type="molecule type" value="Genomic_DNA"/>
</dbReference>
<protein>
    <recommendedName>
        <fullName evidence="4">RING-type domain-containing protein</fullName>
    </recommendedName>
</protein>
<evidence type="ECO:0008006" key="4">
    <source>
        <dbReference type="Google" id="ProtNLM"/>
    </source>
</evidence>
<keyword evidence="3" id="KW-1185">Reference proteome</keyword>
<dbReference type="EMBL" id="FN649727">
    <property type="protein sequence ID" value="CBJ48468.1"/>
    <property type="molecule type" value="Genomic_DNA"/>
</dbReference>
<evidence type="ECO:0000256" key="1">
    <source>
        <dbReference type="SAM" id="MobiDB-lite"/>
    </source>
</evidence>
<feature type="compositionally biased region" description="Gly residues" evidence="1">
    <location>
        <begin position="120"/>
        <end position="149"/>
    </location>
</feature>
<dbReference type="OrthoDB" id="265776at2759"/>
<feature type="region of interest" description="Disordered" evidence="1">
    <location>
        <begin position="104"/>
        <end position="166"/>
    </location>
</feature>
<dbReference type="InParanoid" id="D7FQD6"/>
<evidence type="ECO:0000313" key="2">
    <source>
        <dbReference type="EMBL" id="CBJ48468.1"/>
    </source>
</evidence>
<gene>
    <name evidence="2" type="ORF">Esi_0002_0298</name>
</gene>
<dbReference type="InterPro" id="IPR013083">
    <property type="entry name" value="Znf_RING/FYVE/PHD"/>
</dbReference>
<name>D7FQD6_ECTSI</name>
<dbReference type="AlphaFoldDB" id="D7FQD6"/>
<reference evidence="2 3" key="1">
    <citation type="journal article" date="2010" name="Nature">
        <title>The Ectocarpus genome and the independent evolution of multicellularity in brown algae.</title>
        <authorList>
            <person name="Cock J.M."/>
            <person name="Sterck L."/>
            <person name="Rouze P."/>
            <person name="Scornet D."/>
            <person name="Allen A.E."/>
            <person name="Amoutzias G."/>
            <person name="Anthouard V."/>
            <person name="Artiguenave F."/>
            <person name="Aury J.M."/>
            <person name="Badger J.H."/>
            <person name="Beszteri B."/>
            <person name="Billiau K."/>
            <person name="Bonnet E."/>
            <person name="Bothwell J.H."/>
            <person name="Bowler C."/>
            <person name="Boyen C."/>
            <person name="Brownlee C."/>
            <person name="Carrano C.J."/>
            <person name="Charrier B."/>
            <person name="Cho G.Y."/>
            <person name="Coelho S.M."/>
            <person name="Collen J."/>
            <person name="Corre E."/>
            <person name="Da Silva C."/>
            <person name="Delage L."/>
            <person name="Delaroque N."/>
            <person name="Dittami S.M."/>
            <person name="Doulbeau S."/>
            <person name="Elias M."/>
            <person name="Farnham G."/>
            <person name="Gachon C.M."/>
            <person name="Gschloessl B."/>
            <person name="Heesch S."/>
            <person name="Jabbari K."/>
            <person name="Jubin C."/>
            <person name="Kawai H."/>
            <person name="Kimura K."/>
            <person name="Kloareg B."/>
            <person name="Kupper F.C."/>
            <person name="Lang D."/>
            <person name="Le Bail A."/>
            <person name="Leblanc C."/>
            <person name="Lerouge P."/>
            <person name="Lohr M."/>
            <person name="Lopez P.J."/>
            <person name="Martens C."/>
            <person name="Maumus F."/>
            <person name="Michel G."/>
            <person name="Miranda-Saavedra D."/>
            <person name="Morales J."/>
            <person name="Moreau H."/>
            <person name="Motomura T."/>
            <person name="Nagasato C."/>
            <person name="Napoli C.A."/>
            <person name="Nelson D.R."/>
            <person name="Nyvall-Collen P."/>
            <person name="Peters A.F."/>
            <person name="Pommier C."/>
            <person name="Potin P."/>
            <person name="Poulain J."/>
            <person name="Quesneville H."/>
            <person name="Read B."/>
            <person name="Rensing S.A."/>
            <person name="Ritter A."/>
            <person name="Rousvoal S."/>
            <person name="Samanta M."/>
            <person name="Samson G."/>
            <person name="Schroeder D.C."/>
            <person name="Segurens B."/>
            <person name="Strittmatter M."/>
            <person name="Tonon T."/>
            <person name="Tregear J.W."/>
            <person name="Valentin K."/>
            <person name="von Dassow P."/>
            <person name="Yamagishi T."/>
            <person name="Van de Peer Y."/>
            <person name="Wincker P."/>
        </authorList>
    </citation>
    <scope>NUCLEOTIDE SEQUENCE [LARGE SCALE GENOMIC DNA]</scope>
    <source>
        <strain evidence="3">Ec32 / CCAP1310/4</strain>
    </source>
</reference>
<sequence>MCYDLFVDPIELDCKGKHLYCHSCIYDLVKNGSCQNKCPICMTSISSSTRKKILQAGRKRGASGMPVGANKRYQSQAVGLVQEVIEWLIEKRMVKYDDETEWRKRSGLEPLPPPKPAAGSGSGGGGDGGGASGGGGGGGGGGGVGGGRKPGLPVPFGNTTGGAAAARSAHGAIFSGGSMGGGAADVIDLLSDSPAEDDDDGYSDF</sequence>
<dbReference type="Gene3D" id="3.30.40.10">
    <property type="entry name" value="Zinc/RING finger domain, C3HC4 (zinc finger)"/>
    <property type="match status" value="1"/>
</dbReference>
<proteinExistence type="predicted"/>
<dbReference type="SUPFAM" id="SSF57850">
    <property type="entry name" value="RING/U-box"/>
    <property type="match status" value="1"/>
</dbReference>
<dbReference type="STRING" id="2880.D7FQD6"/>
<dbReference type="Proteomes" id="UP000002630">
    <property type="component" value="Linkage Group LG02"/>
</dbReference>
<accession>D7FQD6</accession>
<organism evidence="2 3">
    <name type="scientific">Ectocarpus siliculosus</name>
    <name type="common">Brown alga</name>
    <name type="synonym">Conferva siliculosa</name>
    <dbReference type="NCBI Taxonomy" id="2880"/>
    <lineage>
        <taxon>Eukaryota</taxon>
        <taxon>Sar</taxon>
        <taxon>Stramenopiles</taxon>
        <taxon>Ochrophyta</taxon>
        <taxon>PX clade</taxon>
        <taxon>Phaeophyceae</taxon>
        <taxon>Ectocarpales</taxon>
        <taxon>Ectocarpaceae</taxon>
        <taxon>Ectocarpus</taxon>
    </lineage>
</organism>
<evidence type="ECO:0000313" key="3">
    <source>
        <dbReference type="Proteomes" id="UP000002630"/>
    </source>
</evidence>